<name>A0A3N9TKD3_9VIBR</name>
<keyword evidence="2" id="KW-1185">Reference proteome</keyword>
<dbReference type="OrthoDB" id="5906376at2"/>
<proteinExistence type="predicted"/>
<comment type="caution">
    <text evidence="1">The sequence shown here is derived from an EMBL/GenBank/DDBJ whole genome shotgun (WGS) entry which is preliminary data.</text>
</comment>
<sequence length="174" mass="19964">MTTEATDIVTAKNEWLRSHITVEYPTKESVEGFQIQLTHSELCDVIEYSPITMNDTVLFDVFPVNFHRLTVYFAVLQSKMYPLTTDQEKVIEFFTQIIYSEPCSMYLGFRNSQPVFAAMVTVQEDSILVSNLVCVDPSVSQESAASYLLSQLSEYKSNDYKIFLESNPSFYIQL</sequence>
<dbReference type="Proteomes" id="UP000281112">
    <property type="component" value="Unassembled WGS sequence"/>
</dbReference>
<accession>A0A3N9TKD3</accession>
<gene>
    <name evidence="1" type="ORF">EES38_01850</name>
</gene>
<protein>
    <recommendedName>
        <fullName evidence="3">Flavodoxin</fullName>
    </recommendedName>
</protein>
<reference evidence="1 2" key="1">
    <citation type="submission" date="2018-11" db="EMBL/GenBank/DDBJ databases">
        <title>Vibrio LJC006 sp. nov., isolated from seawater during the bloom of the enteromorpha.</title>
        <authorList>
            <person name="Liang J."/>
        </authorList>
    </citation>
    <scope>NUCLEOTIDE SEQUENCE [LARGE SCALE GENOMIC DNA]</scope>
    <source>
        <strain evidence="1 2">LJC006</strain>
    </source>
</reference>
<dbReference type="EMBL" id="RJVQ01000001">
    <property type="protein sequence ID" value="RQW64809.1"/>
    <property type="molecule type" value="Genomic_DNA"/>
</dbReference>
<evidence type="ECO:0008006" key="3">
    <source>
        <dbReference type="Google" id="ProtNLM"/>
    </source>
</evidence>
<dbReference type="AlphaFoldDB" id="A0A3N9TKD3"/>
<evidence type="ECO:0000313" key="2">
    <source>
        <dbReference type="Proteomes" id="UP000281112"/>
    </source>
</evidence>
<dbReference type="RefSeq" id="WP_124935459.1">
    <property type="nucleotide sequence ID" value="NZ_RJVQ01000001.1"/>
</dbReference>
<evidence type="ECO:0000313" key="1">
    <source>
        <dbReference type="EMBL" id="RQW64809.1"/>
    </source>
</evidence>
<organism evidence="1 2">
    <name type="scientific">Vibrio viridaestus</name>
    <dbReference type="NCBI Taxonomy" id="2487322"/>
    <lineage>
        <taxon>Bacteria</taxon>
        <taxon>Pseudomonadati</taxon>
        <taxon>Pseudomonadota</taxon>
        <taxon>Gammaproteobacteria</taxon>
        <taxon>Vibrionales</taxon>
        <taxon>Vibrionaceae</taxon>
        <taxon>Vibrio</taxon>
    </lineage>
</organism>